<keyword evidence="5" id="KW-1185">Reference proteome</keyword>
<sequence length="170" mass="19213">MGLKPNNGTFNTMLQCLFRSNIIPDSQTYGTLLDGLCKNRHIPKALSLFHMMESNGLDLNVVMYNILIDTFCKDKKLDTTRALFNDLSFKGLHPNVKTYNMMIQGLCEEILLHEAKELKLMTRAKGHVSVITKVASARELSLPATDALDHHAATEFKQSKKRSIEAIYQE</sequence>
<evidence type="ECO:0000256" key="3">
    <source>
        <dbReference type="PROSITE-ProRule" id="PRU00708"/>
    </source>
</evidence>
<comment type="similarity">
    <text evidence="1">Belongs to the PPR family. P subfamily.</text>
</comment>
<proteinExistence type="inferred from homology"/>
<organism evidence="4 5">
    <name type="scientific">Camellia sinensis</name>
    <name type="common">Tea plant</name>
    <name type="synonym">Thea sinensis</name>
    <dbReference type="NCBI Taxonomy" id="4442"/>
    <lineage>
        <taxon>Eukaryota</taxon>
        <taxon>Viridiplantae</taxon>
        <taxon>Streptophyta</taxon>
        <taxon>Embryophyta</taxon>
        <taxon>Tracheophyta</taxon>
        <taxon>Spermatophyta</taxon>
        <taxon>Magnoliopsida</taxon>
        <taxon>eudicotyledons</taxon>
        <taxon>Gunneridae</taxon>
        <taxon>Pentapetalae</taxon>
        <taxon>asterids</taxon>
        <taxon>Ericales</taxon>
        <taxon>Theaceae</taxon>
        <taxon>Camellia</taxon>
    </lineage>
</organism>
<protein>
    <recommendedName>
        <fullName evidence="6">Pentacotripeptide-repeat region of PRORP domain-containing protein</fullName>
    </recommendedName>
</protein>
<dbReference type="EMBL" id="JACBKZ010000009">
    <property type="protein sequence ID" value="KAF5941788.1"/>
    <property type="molecule type" value="Genomic_DNA"/>
</dbReference>
<accession>A0A7J7GQU3</accession>
<feature type="repeat" description="PPR" evidence="3">
    <location>
        <begin position="60"/>
        <end position="94"/>
    </location>
</feature>
<reference evidence="4 5" key="2">
    <citation type="submission" date="2020-07" db="EMBL/GenBank/DDBJ databases">
        <title>Genome assembly of wild tea tree DASZ reveals pedigree and selection history of tea varieties.</title>
        <authorList>
            <person name="Zhang W."/>
        </authorList>
    </citation>
    <scope>NUCLEOTIDE SEQUENCE [LARGE SCALE GENOMIC DNA]</scope>
    <source>
        <strain evidence="5">cv. G240</strain>
        <tissue evidence="4">Leaf</tissue>
    </source>
</reference>
<dbReference type="PROSITE" id="PS51375">
    <property type="entry name" value="PPR"/>
    <property type="match status" value="2"/>
</dbReference>
<dbReference type="Proteomes" id="UP000593564">
    <property type="component" value="Unassembled WGS sequence"/>
</dbReference>
<name>A0A7J7GQU3_CAMSI</name>
<dbReference type="AlphaFoldDB" id="A0A7J7GQU3"/>
<dbReference type="NCBIfam" id="TIGR00756">
    <property type="entry name" value="PPR"/>
    <property type="match status" value="2"/>
</dbReference>
<evidence type="ECO:0008006" key="6">
    <source>
        <dbReference type="Google" id="ProtNLM"/>
    </source>
</evidence>
<dbReference type="Pfam" id="PF13041">
    <property type="entry name" value="PPR_2"/>
    <property type="match status" value="1"/>
</dbReference>
<dbReference type="Gene3D" id="1.25.40.10">
    <property type="entry name" value="Tetratricopeptide repeat domain"/>
    <property type="match status" value="1"/>
</dbReference>
<reference evidence="5" key="1">
    <citation type="journal article" date="2020" name="Nat. Commun.">
        <title>Genome assembly of wild tea tree DASZ reveals pedigree and selection history of tea varieties.</title>
        <authorList>
            <person name="Zhang W."/>
            <person name="Zhang Y."/>
            <person name="Qiu H."/>
            <person name="Guo Y."/>
            <person name="Wan H."/>
            <person name="Zhang X."/>
            <person name="Scossa F."/>
            <person name="Alseekh S."/>
            <person name="Zhang Q."/>
            <person name="Wang P."/>
            <person name="Xu L."/>
            <person name="Schmidt M.H."/>
            <person name="Jia X."/>
            <person name="Li D."/>
            <person name="Zhu A."/>
            <person name="Guo F."/>
            <person name="Chen W."/>
            <person name="Ni D."/>
            <person name="Usadel B."/>
            <person name="Fernie A.R."/>
            <person name="Wen W."/>
        </authorList>
    </citation>
    <scope>NUCLEOTIDE SEQUENCE [LARGE SCALE GENOMIC DNA]</scope>
    <source>
        <strain evidence="5">cv. G240</strain>
    </source>
</reference>
<dbReference type="InterPro" id="IPR011990">
    <property type="entry name" value="TPR-like_helical_dom_sf"/>
</dbReference>
<dbReference type="InterPro" id="IPR002885">
    <property type="entry name" value="PPR_rpt"/>
</dbReference>
<comment type="caution">
    <text evidence="4">The sequence shown here is derived from an EMBL/GenBank/DDBJ whole genome shotgun (WGS) entry which is preliminary data.</text>
</comment>
<dbReference type="Pfam" id="PF12854">
    <property type="entry name" value="PPR_1"/>
    <property type="match status" value="1"/>
</dbReference>
<evidence type="ECO:0000313" key="4">
    <source>
        <dbReference type="EMBL" id="KAF5941788.1"/>
    </source>
</evidence>
<evidence type="ECO:0000256" key="2">
    <source>
        <dbReference type="ARBA" id="ARBA00022737"/>
    </source>
</evidence>
<dbReference type="PANTHER" id="PTHR46128">
    <property type="entry name" value="MITOCHONDRIAL GROUP I INTRON SPLICING FACTOR CCM1"/>
    <property type="match status" value="1"/>
</dbReference>
<evidence type="ECO:0000256" key="1">
    <source>
        <dbReference type="ARBA" id="ARBA00007626"/>
    </source>
</evidence>
<gene>
    <name evidence="4" type="ORF">HYC85_019430</name>
</gene>
<dbReference type="PANTHER" id="PTHR46128:SF211">
    <property type="entry name" value="PENTACOTRIPEPTIDE-REPEAT REGION OF PRORP DOMAIN-CONTAINING PROTEIN"/>
    <property type="match status" value="1"/>
</dbReference>
<dbReference type="InterPro" id="IPR050872">
    <property type="entry name" value="PPR_P_subfamily"/>
</dbReference>
<evidence type="ECO:0000313" key="5">
    <source>
        <dbReference type="Proteomes" id="UP000593564"/>
    </source>
</evidence>
<feature type="repeat" description="PPR" evidence="3">
    <location>
        <begin position="25"/>
        <end position="59"/>
    </location>
</feature>
<keyword evidence="2" id="KW-0677">Repeat</keyword>